<dbReference type="EMBL" id="MU970221">
    <property type="protein sequence ID" value="KAK9319151.1"/>
    <property type="molecule type" value="Genomic_DNA"/>
</dbReference>
<evidence type="ECO:0000313" key="1">
    <source>
        <dbReference type="EMBL" id="KAK9319151.1"/>
    </source>
</evidence>
<reference evidence="2" key="1">
    <citation type="journal article" date="2024" name="Front. Bioeng. Biotechnol.">
        <title>Genome-scale model development and genomic sequencing of the oleaginous clade Lipomyces.</title>
        <authorList>
            <person name="Czajka J.J."/>
            <person name="Han Y."/>
            <person name="Kim J."/>
            <person name="Mondo S.J."/>
            <person name="Hofstad B.A."/>
            <person name="Robles A."/>
            <person name="Haridas S."/>
            <person name="Riley R."/>
            <person name="LaButti K."/>
            <person name="Pangilinan J."/>
            <person name="Andreopoulos W."/>
            <person name="Lipzen A."/>
            <person name="Yan J."/>
            <person name="Wang M."/>
            <person name="Ng V."/>
            <person name="Grigoriev I.V."/>
            <person name="Spatafora J.W."/>
            <person name="Magnuson J.K."/>
            <person name="Baker S.E."/>
            <person name="Pomraning K.R."/>
        </authorList>
    </citation>
    <scope>NUCLEOTIDE SEQUENCE [LARGE SCALE GENOMIC DNA]</scope>
    <source>
        <strain evidence="2">CBS 10300</strain>
    </source>
</reference>
<keyword evidence="2" id="KW-1185">Reference proteome</keyword>
<accession>A0ACC3TE53</accession>
<sequence length="68" mass="8021">MIEHLRKRHSIEAQDRPGSAKKPKPTVLTYFGGREKFSQQQLLQKNIFQWIVTEKQPFTTLITSRHKS</sequence>
<gene>
    <name evidence="1" type="ORF">V1517DRAFT_333526</name>
</gene>
<proteinExistence type="predicted"/>
<organism evidence="1 2">
    <name type="scientific">Lipomyces orientalis</name>
    <dbReference type="NCBI Taxonomy" id="1233043"/>
    <lineage>
        <taxon>Eukaryota</taxon>
        <taxon>Fungi</taxon>
        <taxon>Dikarya</taxon>
        <taxon>Ascomycota</taxon>
        <taxon>Saccharomycotina</taxon>
        <taxon>Lipomycetes</taxon>
        <taxon>Lipomycetales</taxon>
        <taxon>Lipomycetaceae</taxon>
        <taxon>Lipomyces</taxon>
    </lineage>
</organism>
<name>A0ACC3TE53_9ASCO</name>
<protein>
    <submittedName>
        <fullName evidence="1">Uncharacterized protein</fullName>
    </submittedName>
</protein>
<dbReference type="Proteomes" id="UP001489719">
    <property type="component" value="Unassembled WGS sequence"/>
</dbReference>
<comment type="caution">
    <text evidence="1">The sequence shown here is derived from an EMBL/GenBank/DDBJ whole genome shotgun (WGS) entry which is preliminary data.</text>
</comment>
<evidence type="ECO:0000313" key="2">
    <source>
        <dbReference type="Proteomes" id="UP001489719"/>
    </source>
</evidence>